<protein>
    <recommendedName>
        <fullName evidence="1">HipA-like kinase domain-containing protein</fullName>
    </recommendedName>
</protein>
<dbReference type="Gene3D" id="1.10.1070.20">
    <property type="match status" value="1"/>
</dbReference>
<keyword evidence="3" id="KW-1185">Reference proteome</keyword>
<evidence type="ECO:0000259" key="1">
    <source>
        <dbReference type="Pfam" id="PF20613"/>
    </source>
</evidence>
<dbReference type="Proteomes" id="UP001297092">
    <property type="component" value="Unassembled WGS sequence"/>
</dbReference>
<dbReference type="EMBL" id="JAHCTB010000003">
    <property type="protein sequence ID" value="MBT0608022.1"/>
    <property type="molecule type" value="Genomic_DNA"/>
</dbReference>
<dbReference type="InterPro" id="IPR046748">
    <property type="entry name" value="HipA_2"/>
</dbReference>
<feature type="domain" description="HipA-like kinase" evidence="1">
    <location>
        <begin position="19"/>
        <end position="183"/>
    </location>
</feature>
<dbReference type="RefSeq" id="WP_214112904.1">
    <property type="nucleotide sequence ID" value="NZ_JAHCTB010000003.1"/>
</dbReference>
<organism evidence="2 3">
    <name type="scientific">Aequorivita echinoideorum</name>
    <dbReference type="NCBI Taxonomy" id="1549647"/>
    <lineage>
        <taxon>Bacteria</taxon>
        <taxon>Pseudomonadati</taxon>
        <taxon>Bacteroidota</taxon>
        <taxon>Flavobacteriia</taxon>
        <taxon>Flavobacteriales</taxon>
        <taxon>Flavobacteriaceae</taxon>
        <taxon>Aequorivita</taxon>
    </lineage>
</organism>
<evidence type="ECO:0000313" key="2">
    <source>
        <dbReference type="EMBL" id="MBT0608022.1"/>
    </source>
</evidence>
<evidence type="ECO:0000313" key="3">
    <source>
        <dbReference type="Proteomes" id="UP001297092"/>
    </source>
</evidence>
<dbReference type="Pfam" id="PF20613">
    <property type="entry name" value="HipA_2"/>
    <property type="match status" value="1"/>
</dbReference>
<accession>A0ABS5S6L4</accession>
<name>A0ABS5S6L4_9FLAO</name>
<sequence>MEELKHITAIQILEQKGTNSVPFLVLCDDGEMYIAKSIFKSHPPFEDLINEILGVYFLELMQVNTIKSCLIKIPQEVFETFKITDKKYDNRYNNFQFEDMLFFGSLYQLTTTEVELYNTTLKNKFDYNKYVNPLDFIKIGVFDYWIGNMDRRGSNPNILIDETANGRFKFLPIDHTYLYGYQSQYKALRLSLMSNPNPKSILKTPMSKSILNFADSKIISNFHNIIFESFNDILDNIDFVFEQVPNSFGLSKKGKKKIKEILSNQERNKEVSRMYFNYK</sequence>
<proteinExistence type="predicted"/>
<reference evidence="2 3" key="1">
    <citation type="submission" date="2021-05" db="EMBL/GenBank/DDBJ databases">
        <title>Aequorivita echinoideorum JCM 30378 genome.</title>
        <authorList>
            <person name="Zhang H."/>
            <person name="Li C."/>
        </authorList>
    </citation>
    <scope>NUCLEOTIDE SEQUENCE [LARGE SCALE GENOMIC DNA]</scope>
    <source>
        <strain evidence="2 3">JCM30378</strain>
    </source>
</reference>
<gene>
    <name evidence="2" type="ORF">KIV10_07505</name>
</gene>
<comment type="caution">
    <text evidence="2">The sequence shown here is derived from an EMBL/GenBank/DDBJ whole genome shotgun (WGS) entry which is preliminary data.</text>
</comment>